<dbReference type="EC" id="3.-.-.-" evidence="3"/>
<keyword evidence="1 3" id="KW-0378">Hydrolase</keyword>
<gene>
    <name evidence="3" type="ORF">USDA257_c45700</name>
</gene>
<dbReference type="InterPro" id="IPR036380">
    <property type="entry name" value="Isochorismatase-like_sf"/>
</dbReference>
<dbReference type="InterPro" id="IPR000868">
    <property type="entry name" value="Isochorismatase-like_dom"/>
</dbReference>
<feature type="domain" description="Isochorismatase-like" evidence="2">
    <location>
        <begin position="10"/>
        <end position="183"/>
    </location>
</feature>
<accession>I3XB52</accession>
<dbReference type="KEGG" id="sfd:USDA257_c45700"/>
<dbReference type="PANTHER" id="PTHR43540">
    <property type="entry name" value="PEROXYUREIDOACRYLATE/UREIDOACRYLATE AMIDOHYDROLASE-RELATED"/>
    <property type="match status" value="1"/>
</dbReference>
<reference evidence="3 4" key="1">
    <citation type="journal article" date="2012" name="J. Bacteriol.">
        <title>Complete genome sequence of the broad-host-range strain Sinorhizobium fredii USDA257.</title>
        <authorList>
            <person name="Schuldes J."/>
            <person name="Rodriguez Orbegoso M."/>
            <person name="Schmeisser C."/>
            <person name="Krishnan H.B."/>
            <person name="Daniel R."/>
            <person name="Streit W.R."/>
        </authorList>
    </citation>
    <scope>NUCLEOTIDE SEQUENCE [LARGE SCALE GENOMIC DNA]</scope>
    <source>
        <strain evidence="3 4">USDA 257</strain>
    </source>
</reference>
<dbReference type="InterPro" id="IPR050272">
    <property type="entry name" value="Isochorismatase-like_hydrls"/>
</dbReference>
<proteinExistence type="predicted"/>
<dbReference type="AlphaFoldDB" id="I3XB52"/>
<protein>
    <submittedName>
        <fullName evidence="3">Putative isochorismatase family protein</fullName>
        <ecNumber evidence="3">3.-.-.-</ecNumber>
    </submittedName>
</protein>
<dbReference type="HOGENOM" id="CLU_068979_5_2_5"/>
<dbReference type="EMBL" id="CP003563">
    <property type="protein sequence ID" value="AFL53108.1"/>
    <property type="molecule type" value="Genomic_DNA"/>
</dbReference>
<name>I3XB52_SINF2</name>
<dbReference type="PANTHER" id="PTHR43540:SF1">
    <property type="entry name" value="ISOCHORISMATASE HYDROLASE"/>
    <property type="match status" value="1"/>
</dbReference>
<dbReference type="eggNOG" id="COG1335">
    <property type="taxonomic scope" value="Bacteria"/>
</dbReference>
<evidence type="ECO:0000313" key="3">
    <source>
        <dbReference type="EMBL" id="AFL53108.1"/>
    </source>
</evidence>
<dbReference type="RefSeq" id="WP_014765234.1">
    <property type="nucleotide sequence ID" value="NC_018000.1"/>
</dbReference>
<dbReference type="Pfam" id="PF00857">
    <property type="entry name" value="Isochorismatase"/>
    <property type="match status" value="1"/>
</dbReference>
<dbReference type="GO" id="GO:0016787">
    <property type="term" value="F:hydrolase activity"/>
    <property type="evidence" value="ECO:0007669"/>
    <property type="project" value="UniProtKB-KW"/>
</dbReference>
<organism evidence="3 4">
    <name type="scientific">Sinorhizobium fredii (strain USDA 257)</name>
    <dbReference type="NCBI Taxonomy" id="1185652"/>
    <lineage>
        <taxon>Bacteria</taxon>
        <taxon>Pseudomonadati</taxon>
        <taxon>Pseudomonadota</taxon>
        <taxon>Alphaproteobacteria</taxon>
        <taxon>Hyphomicrobiales</taxon>
        <taxon>Rhizobiaceae</taxon>
        <taxon>Sinorhizobium/Ensifer group</taxon>
        <taxon>Sinorhizobium</taxon>
    </lineage>
</organism>
<dbReference type="PATRIC" id="fig|1185652.3.peg.4739"/>
<dbReference type="CDD" id="cd01014">
    <property type="entry name" value="nicotinamidase_related"/>
    <property type="match status" value="1"/>
</dbReference>
<dbReference type="SUPFAM" id="SSF52499">
    <property type="entry name" value="Isochorismatase-like hydrolases"/>
    <property type="match status" value="1"/>
</dbReference>
<dbReference type="Proteomes" id="UP000006180">
    <property type="component" value="Chromosome"/>
</dbReference>
<sequence length="194" mass="21097">MNSLKLPENTVLIPIDMQRAFDAAPWPPRWNERVDENGLALLDAWREARRPIIHVRHDSVKEGSTLQQGHPGNAFRPGFGPVGQEPLVTKSVNAAFIGTDLDLRLRRLATDTVVMFGISTDMCVSTSVRVAANLGYRALLVEDACDCFDLADGAGSVIGARDIHRAHVATLRADFAEVVTTEELLTALGRAKAA</sequence>
<dbReference type="STRING" id="1185652.USDA257_c45700"/>
<evidence type="ECO:0000259" key="2">
    <source>
        <dbReference type="Pfam" id="PF00857"/>
    </source>
</evidence>
<evidence type="ECO:0000313" key="4">
    <source>
        <dbReference type="Proteomes" id="UP000006180"/>
    </source>
</evidence>
<dbReference type="Gene3D" id="3.40.50.850">
    <property type="entry name" value="Isochorismatase-like"/>
    <property type="match status" value="1"/>
</dbReference>
<evidence type="ECO:0000256" key="1">
    <source>
        <dbReference type="ARBA" id="ARBA00022801"/>
    </source>
</evidence>